<dbReference type="KEGG" id="vg:11107147"/>
<keyword evidence="1" id="KW-0430">Lectin</keyword>
<dbReference type="PANTHER" id="PTHR45710">
    <property type="entry name" value="C-TYPE LECTIN DOMAIN-CONTAINING PROTEIN 180"/>
    <property type="match status" value="1"/>
</dbReference>
<dbReference type="Pfam" id="PF00059">
    <property type="entry name" value="Lectin_C"/>
    <property type="match status" value="1"/>
</dbReference>
<protein>
    <submittedName>
        <fullName evidence="4">C-type lectin-like type-II membrane protein</fullName>
    </submittedName>
</protein>
<dbReference type="InterPro" id="IPR033992">
    <property type="entry name" value="NKR-like_CTLD"/>
</dbReference>
<dbReference type="CDD" id="cd03593">
    <property type="entry name" value="CLECT_NK_receptors_like"/>
    <property type="match status" value="1"/>
</dbReference>
<dbReference type="PANTHER" id="PTHR45710:SF35">
    <property type="entry name" value="C-TYPE LECTIN DOMAIN FAMILY 2 MEMBER D"/>
    <property type="match status" value="1"/>
</dbReference>
<dbReference type="InterPro" id="IPR016186">
    <property type="entry name" value="C-type_lectin-like/link_sf"/>
</dbReference>
<gene>
    <name evidence="4" type="ORF">YKV003c</name>
</gene>
<name>G3EI81_9POXV</name>
<keyword evidence="2" id="KW-0812">Transmembrane</keyword>
<keyword evidence="2" id="KW-1133">Transmembrane helix</keyword>
<keyword evidence="2" id="KW-0472">Membrane</keyword>
<dbReference type="EMBL" id="HQ849551">
    <property type="protein sequence ID" value="AEN03592.1"/>
    <property type="molecule type" value="Genomic_DNA"/>
</dbReference>
<feature type="transmembrane region" description="Helical" evidence="2">
    <location>
        <begin position="28"/>
        <end position="50"/>
    </location>
</feature>
<organism evidence="4 5">
    <name type="scientific">Yokapox virus</name>
    <dbReference type="NCBI Taxonomy" id="1076255"/>
    <lineage>
        <taxon>Viruses</taxon>
        <taxon>Varidnaviria</taxon>
        <taxon>Bamfordvirae</taxon>
        <taxon>Nucleocytoviricota</taxon>
        <taxon>Pokkesviricetes</taxon>
        <taxon>Chitovirales</taxon>
        <taxon>Poxviridae</taxon>
        <taxon>Chordopoxvirinae</taxon>
        <taxon>Centapoxvirus</taxon>
        <taxon>Centapoxvirus yokapox</taxon>
    </lineage>
</organism>
<dbReference type="Gene3D" id="3.10.100.10">
    <property type="entry name" value="Mannose-Binding Protein A, subunit A"/>
    <property type="match status" value="1"/>
</dbReference>
<dbReference type="InterPro" id="IPR016187">
    <property type="entry name" value="CTDL_fold"/>
</dbReference>
<dbReference type="InterPro" id="IPR001304">
    <property type="entry name" value="C-type_lectin-like"/>
</dbReference>
<proteinExistence type="predicted"/>
<dbReference type="Proteomes" id="UP000164653">
    <property type="component" value="Segment"/>
</dbReference>
<dbReference type="PROSITE" id="PS50041">
    <property type="entry name" value="C_TYPE_LECTIN_2"/>
    <property type="match status" value="1"/>
</dbReference>
<dbReference type="InterPro" id="IPR050828">
    <property type="entry name" value="C-type_lectin/matrix_domain"/>
</dbReference>
<dbReference type="SMART" id="SM00034">
    <property type="entry name" value="CLECT"/>
    <property type="match status" value="1"/>
</dbReference>
<keyword evidence="5" id="KW-1185">Reference proteome</keyword>
<evidence type="ECO:0000256" key="1">
    <source>
        <dbReference type="ARBA" id="ARBA00022734"/>
    </source>
</evidence>
<dbReference type="GeneID" id="11107147"/>
<evidence type="ECO:0000313" key="4">
    <source>
        <dbReference type="EMBL" id="AEN03592.1"/>
    </source>
</evidence>
<reference evidence="4 5" key="1">
    <citation type="journal article" date="2011" name="J. Virol.">
        <title>The genome of yoka poxvirus.</title>
        <authorList>
            <person name="Zhao G."/>
            <person name="Droit L."/>
            <person name="Tesh R.B."/>
            <person name="Popov V.L."/>
            <person name="Little N.S."/>
            <person name="Upton C."/>
            <person name="Virgin H.W."/>
            <person name="Wang D."/>
        </authorList>
    </citation>
    <scope>NUCLEOTIDE SEQUENCE [LARGE SCALE GENOMIC DNA]</scope>
    <source>
        <strain evidence="4">DakArB 4268</strain>
    </source>
</reference>
<feature type="domain" description="C-type lectin" evidence="3">
    <location>
        <begin position="73"/>
        <end position="177"/>
    </location>
</feature>
<evidence type="ECO:0000256" key="2">
    <source>
        <dbReference type="SAM" id="Phobius"/>
    </source>
</evidence>
<dbReference type="OrthoDB" id="23048at10239"/>
<dbReference type="GO" id="GO:0030246">
    <property type="term" value="F:carbohydrate binding"/>
    <property type="evidence" value="ECO:0007669"/>
    <property type="project" value="UniProtKB-KW"/>
</dbReference>
<evidence type="ECO:0000259" key="3">
    <source>
        <dbReference type="PROSITE" id="PS50041"/>
    </source>
</evidence>
<accession>G3EI81</accession>
<sequence length="182" mass="21692">MSITKIEMNKIYQAKYLRLNMFNVNERYYLYGIIAVLSISVVIFSVTFIINNQKQHSTVKYIYKPCPDGWVGFGKICYYFSNNSRNWSDSNIFCNNKGGQLTKVDNNTEFNFLKRYKGQFDHWIGLYRESENSPWRWIDNTYYNNFTNVDGVEHYGYINNNNINTARIYTNRRYICSIVNIT</sequence>
<dbReference type="SUPFAM" id="SSF56436">
    <property type="entry name" value="C-type lectin-like"/>
    <property type="match status" value="1"/>
</dbReference>
<evidence type="ECO:0000313" key="5">
    <source>
        <dbReference type="Proteomes" id="UP000164653"/>
    </source>
</evidence>
<dbReference type="RefSeq" id="YP_004821356.1">
    <property type="nucleotide sequence ID" value="NC_015960.1"/>
</dbReference>